<dbReference type="AlphaFoldDB" id="A0A4Q9I2P2"/>
<comment type="similarity">
    <text evidence="1">Belongs to the cytochrome P450 family.</text>
</comment>
<accession>A0A4Q9I2P2</accession>
<dbReference type="GO" id="GO:0005506">
    <property type="term" value="F:iron ion binding"/>
    <property type="evidence" value="ECO:0007669"/>
    <property type="project" value="InterPro"/>
</dbReference>
<dbReference type="SUPFAM" id="SSF48264">
    <property type="entry name" value="Cytochrome P450"/>
    <property type="match status" value="1"/>
</dbReference>
<comment type="caution">
    <text evidence="2">The sequence shown here is derived from an EMBL/GenBank/DDBJ whole genome shotgun (WGS) entry which is preliminary data.</text>
</comment>
<dbReference type="EMBL" id="SIXH01000012">
    <property type="protein sequence ID" value="TBO61209.1"/>
    <property type="molecule type" value="Genomic_DNA"/>
</dbReference>
<dbReference type="InterPro" id="IPR036396">
    <property type="entry name" value="Cyt_P450_sf"/>
</dbReference>
<dbReference type="PANTHER" id="PTHR46696">
    <property type="entry name" value="P450, PUTATIVE (EUROFUNG)-RELATED"/>
    <property type="match status" value="1"/>
</dbReference>
<dbReference type="PANTHER" id="PTHR46696:SF4">
    <property type="entry name" value="BIOTIN BIOSYNTHESIS CYTOCHROME P450"/>
    <property type="match status" value="1"/>
</dbReference>
<keyword evidence="3" id="KW-1185">Reference proteome</keyword>
<proteinExistence type="inferred from homology"/>
<gene>
    <name evidence="2" type="ORF">EYS09_02530</name>
</gene>
<dbReference type="InterPro" id="IPR001128">
    <property type="entry name" value="Cyt_P450"/>
</dbReference>
<dbReference type="PRINTS" id="PR00359">
    <property type="entry name" value="BP450"/>
</dbReference>
<dbReference type="Proteomes" id="UP000292452">
    <property type="component" value="Unassembled WGS sequence"/>
</dbReference>
<dbReference type="GO" id="GO:0020037">
    <property type="term" value="F:heme binding"/>
    <property type="evidence" value="ECO:0007669"/>
    <property type="project" value="InterPro"/>
</dbReference>
<organism evidence="2 3">
    <name type="scientific">Streptomyces kasugaensis</name>
    <dbReference type="NCBI Taxonomy" id="1946"/>
    <lineage>
        <taxon>Bacteria</taxon>
        <taxon>Bacillati</taxon>
        <taxon>Actinomycetota</taxon>
        <taxon>Actinomycetes</taxon>
        <taxon>Kitasatosporales</taxon>
        <taxon>Streptomycetaceae</taxon>
        <taxon>Streptomyces</taxon>
    </lineage>
</organism>
<reference evidence="2 3" key="1">
    <citation type="submission" date="2019-02" db="EMBL/GenBank/DDBJ databases">
        <title>Draft Genome Sequence of Streptomyces sp. AM-2504, identified by 16S rRNA comparative analysis as a Streptomyces Kasugaensis strain.</title>
        <authorList>
            <person name="Napolioni V."/>
            <person name="Giuliodori A.M."/>
            <person name="Spurio R."/>
            <person name="Fabbretti A."/>
        </authorList>
    </citation>
    <scope>NUCLEOTIDE SEQUENCE [LARGE SCALE GENOMIC DNA]</scope>
    <source>
        <strain evidence="2 3">AM-2504</strain>
    </source>
</reference>
<dbReference type="Pfam" id="PF00067">
    <property type="entry name" value="p450"/>
    <property type="match status" value="1"/>
</dbReference>
<dbReference type="GO" id="GO:0006707">
    <property type="term" value="P:cholesterol catabolic process"/>
    <property type="evidence" value="ECO:0007669"/>
    <property type="project" value="TreeGrafter"/>
</dbReference>
<dbReference type="Gene3D" id="1.10.630.10">
    <property type="entry name" value="Cytochrome P450"/>
    <property type="match status" value="1"/>
</dbReference>
<dbReference type="GO" id="GO:0036199">
    <property type="term" value="F:cholest-4-en-3-one 26-monooxygenase activity"/>
    <property type="evidence" value="ECO:0007669"/>
    <property type="project" value="TreeGrafter"/>
</dbReference>
<evidence type="ECO:0000313" key="2">
    <source>
        <dbReference type="EMBL" id="TBO61209.1"/>
    </source>
</evidence>
<evidence type="ECO:0000256" key="1">
    <source>
        <dbReference type="ARBA" id="ARBA00010617"/>
    </source>
</evidence>
<name>A0A4Q9I2P2_STRKA</name>
<dbReference type="InterPro" id="IPR002397">
    <property type="entry name" value="Cyt_P450_B"/>
</dbReference>
<evidence type="ECO:0000313" key="3">
    <source>
        <dbReference type="Proteomes" id="UP000292452"/>
    </source>
</evidence>
<sequence>MTDLTDPGLWSRPDLPAVIDALRAKSPVQRTETADDGPVWSVLSYELAAEVLRNTAVYSSEGGSLLGSGEGRTPVGSGRMMALTDPPRHRDLRAPATPFFSSGGVRNASRSIAELADSLVAEAVARGEVDLVDTVAALPLAVMCDLLEIPDEDRDMVVRVCDDAFLCRTPEERRAGHQRLLPYLFQQVLLRRADPGDDLISKVATYRVQGRPMPVEDVVLNLDNIVVGGVQTVRHTAAMGLLALVQHPELWRQLREGEAEIGAALDELLRWTSVGLHTLRTASRDTELGGQLIRRGERVVVWTWAANHDAAAFDRPHDIILDRSPNKHLALGLGAHYCIGAPLAKAELEGLFSAMLRRVTEIRPTGPLRHNGSIINFGLDHFPVRLVTG</sequence>
<protein>
    <submittedName>
        <fullName evidence="2">Cytochrome P450</fullName>
    </submittedName>
</protein>
<dbReference type="GO" id="GO:0008395">
    <property type="term" value="F:steroid hydroxylase activity"/>
    <property type="evidence" value="ECO:0007669"/>
    <property type="project" value="TreeGrafter"/>
</dbReference>